<keyword evidence="3" id="KW-0378">Hydrolase</keyword>
<evidence type="ECO:0000256" key="2">
    <source>
        <dbReference type="ARBA" id="ARBA00022723"/>
    </source>
</evidence>
<dbReference type="GO" id="GO:0046872">
    <property type="term" value="F:metal ion binding"/>
    <property type="evidence" value="ECO:0007669"/>
    <property type="project" value="UniProtKB-KW"/>
</dbReference>
<dbReference type="Pfam" id="PF00753">
    <property type="entry name" value="Lactamase_B"/>
    <property type="match status" value="1"/>
</dbReference>
<accession>A0A9D9HGE7</accession>
<dbReference type="AlphaFoldDB" id="A0A9D9HGE7"/>
<dbReference type="SMART" id="SM00849">
    <property type="entry name" value="Lactamase_B"/>
    <property type="match status" value="1"/>
</dbReference>
<dbReference type="GO" id="GO:0016787">
    <property type="term" value="F:hydrolase activity"/>
    <property type="evidence" value="ECO:0007669"/>
    <property type="project" value="UniProtKB-KW"/>
</dbReference>
<evidence type="ECO:0000256" key="4">
    <source>
        <dbReference type="ARBA" id="ARBA00022833"/>
    </source>
</evidence>
<keyword evidence="4" id="KW-0862">Zinc</keyword>
<dbReference type="PANTHER" id="PTHR46233:SF3">
    <property type="entry name" value="HYDROXYACYLGLUTATHIONE HYDROLASE GLOC"/>
    <property type="match status" value="1"/>
</dbReference>
<dbReference type="InterPro" id="IPR051453">
    <property type="entry name" value="MBL_Glyoxalase_II"/>
</dbReference>
<dbReference type="EMBL" id="JADIMS010000072">
    <property type="protein sequence ID" value="MBO8450346.1"/>
    <property type="molecule type" value="Genomic_DNA"/>
</dbReference>
<dbReference type="SUPFAM" id="SSF56281">
    <property type="entry name" value="Metallo-hydrolase/oxidoreductase"/>
    <property type="match status" value="1"/>
</dbReference>
<evidence type="ECO:0000313" key="7">
    <source>
        <dbReference type="Proteomes" id="UP000823616"/>
    </source>
</evidence>
<proteinExistence type="predicted"/>
<reference evidence="6" key="2">
    <citation type="journal article" date="2021" name="PeerJ">
        <title>Extensive microbial diversity within the chicken gut microbiome revealed by metagenomics and culture.</title>
        <authorList>
            <person name="Gilroy R."/>
            <person name="Ravi A."/>
            <person name="Getino M."/>
            <person name="Pursley I."/>
            <person name="Horton D.L."/>
            <person name="Alikhan N.F."/>
            <person name="Baker D."/>
            <person name="Gharbi K."/>
            <person name="Hall N."/>
            <person name="Watson M."/>
            <person name="Adriaenssens E.M."/>
            <person name="Foster-Nyarko E."/>
            <person name="Jarju S."/>
            <person name="Secka A."/>
            <person name="Antonio M."/>
            <person name="Oren A."/>
            <person name="Chaudhuri R.R."/>
            <person name="La Ragione R."/>
            <person name="Hildebrand F."/>
            <person name="Pallen M.J."/>
        </authorList>
    </citation>
    <scope>NUCLEOTIDE SEQUENCE</scope>
    <source>
        <strain evidence="6">B3-4054</strain>
    </source>
</reference>
<dbReference type="Proteomes" id="UP000823616">
    <property type="component" value="Unassembled WGS sequence"/>
</dbReference>
<reference evidence="6" key="1">
    <citation type="submission" date="2020-10" db="EMBL/GenBank/DDBJ databases">
        <authorList>
            <person name="Gilroy R."/>
        </authorList>
    </citation>
    <scope>NUCLEOTIDE SEQUENCE</scope>
    <source>
        <strain evidence="6">B3-4054</strain>
    </source>
</reference>
<dbReference type="PANTHER" id="PTHR46233">
    <property type="entry name" value="HYDROXYACYLGLUTATHIONE HYDROLASE GLOC"/>
    <property type="match status" value="1"/>
</dbReference>
<evidence type="ECO:0000256" key="3">
    <source>
        <dbReference type="ARBA" id="ARBA00022801"/>
    </source>
</evidence>
<evidence type="ECO:0000256" key="1">
    <source>
        <dbReference type="ARBA" id="ARBA00001947"/>
    </source>
</evidence>
<dbReference type="CDD" id="cd06262">
    <property type="entry name" value="metallo-hydrolase-like_MBL-fold"/>
    <property type="match status" value="1"/>
</dbReference>
<feature type="domain" description="Metallo-beta-lactamase" evidence="5">
    <location>
        <begin position="4"/>
        <end position="191"/>
    </location>
</feature>
<sequence>LPLPGDCIAVIDPGGNPEKIIAQISLLGRKPYAVLLTHGHFDHLAALPALCETYPGLKTGISRADAVYLGKQAAEEHLRILGDEADFLYPNDPQWMLRLPEPDFFLDEGPMPAIPGEEGYWEGWEVLATPGHTPGSVCLYHPQEKLLFAGDTLFFQGCGRTDLPGGNPADMEASLHKLSALPRETQVMPGHGRKTRIGAEFP</sequence>
<comment type="caution">
    <text evidence="6">The sequence shown here is derived from an EMBL/GenBank/DDBJ whole genome shotgun (WGS) entry which is preliminary data.</text>
</comment>
<keyword evidence="2" id="KW-0479">Metal-binding</keyword>
<evidence type="ECO:0000313" key="6">
    <source>
        <dbReference type="EMBL" id="MBO8450346.1"/>
    </source>
</evidence>
<organism evidence="6 7">
    <name type="scientific">Candidatus Avitreponema avistercoris</name>
    <dbReference type="NCBI Taxonomy" id="2840705"/>
    <lineage>
        <taxon>Bacteria</taxon>
        <taxon>Pseudomonadati</taxon>
        <taxon>Spirochaetota</taxon>
        <taxon>Spirochaetia</taxon>
        <taxon>Spirochaetales</taxon>
        <taxon>Candidatus Avitreponema</taxon>
    </lineage>
</organism>
<comment type="cofactor">
    <cofactor evidence="1">
        <name>Zn(2+)</name>
        <dbReference type="ChEBI" id="CHEBI:29105"/>
    </cofactor>
</comment>
<dbReference type="Gene3D" id="3.60.15.10">
    <property type="entry name" value="Ribonuclease Z/Hydroxyacylglutathione hydrolase-like"/>
    <property type="match status" value="1"/>
</dbReference>
<name>A0A9D9HGE7_9SPIR</name>
<gene>
    <name evidence="6" type="ORF">IAA96_04490</name>
</gene>
<protein>
    <submittedName>
        <fullName evidence="6">MBL fold metallo-hydrolase</fullName>
    </submittedName>
</protein>
<dbReference type="InterPro" id="IPR036866">
    <property type="entry name" value="RibonucZ/Hydroxyglut_hydro"/>
</dbReference>
<feature type="non-terminal residue" evidence="6">
    <location>
        <position position="1"/>
    </location>
</feature>
<dbReference type="InterPro" id="IPR001279">
    <property type="entry name" value="Metallo-B-lactamas"/>
</dbReference>
<evidence type="ECO:0000259" key="5">
    <source>
        <dbReference type="SMART" id="SM00849"/>
    </source>
</evidence>